<dbReference type="EnsemblPlants" id="OB06G30930.1">
    <property type="protein sequence ID" value="OB06G30930.1"/>
    <property type="gene ID" value="OB06G30930"/>
</dbReference>
<evidence type="ECO:0000313" key="2">
    <source>
        <dbReference type="Proteomes" id="UP000006038"/>
    </source>
</evidence>
<dbReference type="AlphaFoldDB" id="J3MGE9"/>
<dbReference type="Proteomes" id="UP000006038">
    <property type="component" value="Chromosome 6"/>
</dbReference>
<accession>J3MGE9</accession>
<keyword evidence="2" id="KW-1185">Reference proteome</keyword>
<protein>
    <submittedName>
        <fullName evidence="1">Uncharacterized protein</fullName>
    </submittedName>
</protein>
<organism evidence="1">
    <name type="scientific">Oryza brachyantha</name>
    <name type="common">malo sina</name>
    <dbReference type="NCBI Taxonomy" id="4533"/>
    <lineage>
        <taxon>Eukaryota</taxon>
        <taxon>Viridiplantae</taxon>
        <taxon>Streptophyta</taxon>
        <taxon>Embryophyta</taxon>
        <taxon>Tracheophyta</taxon>
        <taxon>Spermatophyta</taxon>
        <taxon>Magnoliopsida</taxon>
        <taxon>Liliopsida</taxon>
        <taxon>Poales</taxon>
        <taxon>Poaceae</taxon>
        <taxon>BOP clade</taxon>
        <taxon>Oryzoideae</taxon>
        <taxon>Oryzeae</taxon>
        <taxon>Oryzinae</taxon>
        <taxon>Oryza</taxon>
    </lineage>
</organism>
<name>J3MGE9_ORYBR</name>
<proteinExistence type="predicted"/>
<sequence length="79" mass="8949">MSCILESPLTLFQCLGRIKIIVCTCLFSLLIQTKLVEFLFELMSASSTLITRSVDPQVGREIIVSMVGIVQYSRRTEDY</sequence>
<dbReference type="Gramene" id="OB06G30930.1">
    <property type="protein sequence ID" value="OB06G30930.1"/>
    <property type="gene ID" value="OB06G30930"/>
</dbReference>
<reference evidence="1" key="2">
    <citation type="submission" date="2013-04" db="UniProtKB">
        <authorList>
            <consortium name="EnsemblPlants"/>
        </authorList>
    </citation>
    <scope>IDENTIFICATION</scope>
</reference>
<evidence type="ECO:0000313" key="1">
    <source>
        <dbReference type="EnsemblPlants" id="OB06G30930.1"/>
    </source>
</evidence>
<dbReference type="HOGENOM" id="CLU_2609885_0_0_1"/>
<reference evidence="1" key="1">
    <citation type="journal article" date="2013" name="Nat. Commun.">
        <title>Whole-genome sequencing of Oryza brachyantha reveals mechanisms underlying Oryza genome evolution.</title>
        <authorList>
            <person name="Chen J."/>
            <person name="Huang Q."/>
            <person name="Gao D."/>
            <person name="Wang J."/>
            <person name="Lang Y."/>
            <person name="Liu T."/>
            <person name="Li B."/>
            <person name="Bai Z."/>
            <person name="Luis Goicoechea J."/>
            <person name="Liang C."/>
            <person name="Chen C."/>
            <person name="Zhang W."/>
            <person name="Sun S."/>
            <person name="Liao Y."/>
            <person name="Zhang X."/>
            <person name="Yang L."/>
            <person name="Song C."/>
            <person name="Wang M."/>
            <person name="Shi J."/>
            <person name="Liu G."/>
            <person name="Liu J."/>
            <person name="Zhou H."/>
            <person name="Zhou W."/>
            <person name="Yu Q."/>
            <person name="An N."/>
            <person name="Chen Y."/>
            <person name="Cai Q."/>
            <person name="Wang B."/>
            <person name="Liu B."/>
            <person name="Min J."/>
            <person name="Huang Y."/>
            <person name="Wu H."/>
            <person name="Li Z."/>
            <person name="Zhang Y."/>
            <person name="Yin Y."/>
            <person name="Song W."/>
            <person name="Jiang J."/>
            <person name="Jackson S.A."/>
            <person name="Wing R.A."/>
            <person name="Wang J."/>
            <person name="Chen M."/>
        </authorList>
    </citation>
    <scope>NUCLEOTIDE SEQUENCE [LARGE SCALE GENOMIC DNA]</scope>
    <source>
        <strain evidence="1">cv. IRGC 101232</strain>
    </source>
</reference>